<dbReference type="GO" id="GO:0031145">
    <property type="term" value="P:anaphase-promoting complex-dependent catabolic process"/>
    <property type="evidence" value="ECO:0007669"/>
    <property type="project" value="TreeGrafter"/>
</dbReference>
<dbReference type="Proteomes" id="UP000186601">
    <property type="component" value="Unassembled WGS sequence"/>
</dbReference>
<dbReference type="PROSITE" id="PS50082">
    <property type="entry name" value="WD_REPEATS_2"/>
    <property type="match status" value="1"/>
</dbReference>
<dbReference type="STRING" id="98765.A0A2R6NZX5"/>
<accession>A0A2R6NZX5</accession>
<dbReference type="GO" id="GO:1905786">
    <property type="term" value="P:positive regulation of anaphase-promoting complex-dependent catabolic process"/>
    <property type="evidence" value="ECO:0007669"/>
    <property type="project" value="TreeGrafter"/>
</dbReference>
<keyword evidence="2" id="KW-0677">Repeat</keyword>
<keyword evidence="6" id="KW-1185">Reference proteome</keyword>
<feature type="region of interest" description="Disordered" evidence="4">
    <location>
        <begin position="302"/>
        <end position="324"/>
    </location>
</feature>
<dbReference type="GO" id="GO:0005680">
    <property type="term" value="C:anaphase-promoting complex"/>
    <property type="evidence" value="ECO:0007669"/>
    <property type="project" value="TreeGrafter"/>
</dbReference>
<protein>
    <submittedName>
        <fullName evidence="5">Uncharacterized protein</fullName>
    </submittedName>
</protein>
<dbReference type="Pfam" id="PF00400">
    <property type="entry name" value="WD40"/>
    <property type="match status" value="2"/>
</dbReference>
<evidence type="ECO:0000313" key="6">
    <source>
        <dbReference type="Proteomes" id="UP000186601"/>
    </source>
</evidence>
<dbReference type="PROSITE" id="PS50294">
    <property type="entry name" value="WD_REPEATS_REGION"/>
    <property type="match status" value="1"/>
</dbReference>
<dbReference type="PANTHER" id="PTHR19918:SF5">
    <property type="entry name" value="MEIOSIS-SPECIFIC APC_C ACTIVATOR PROTEIN AMA1"/>
    <property type="match status" value="1"/>
</dbReference>
<evidence type="ECO:0000313" key="5">
    <source>
        <dbReference type="EMBL" id="PSR81824.1"/>
    </source>
</evidence>
<dbReference type="GO" id="GO:1990757">
    <property type="term" value="F:ubiquitin ligase activator activity"/>
    <property type="evidence" value="ECO:0007669"/>
    <property type="project" value="TreeGrafter"/>
</dbReference>
<reference evidence="5 6" key="1">
    <citation type="submission" date="2018-02" db="EMBL/GenBank/DDBJ databases">
        <title>Genome sequence of the basidiomycete white-rot fungus Phlebia centrifuga.</title>
        <authorList>
            <person name="Granchi Z."/>
            <person name="Peng M."/>
            <person name="de Vries R.P."/>
            <person name="Hilden K."/>
            <person name="Makela M.R."/>
            <person name="Grigoriev I."/>
            <person name="Riley R."/>
        </authorList>
    </citation>
    <scope>NUCLEOTIDE SEQUENCE [LARGE SCALE GENOMIC DNA]</scope>
    <source>
        <strain evidence="5 6">FBCC195</strain>
    </source>
</reference>
<name>A0A2R6NZX5_9APHY</name>
<dbReference type="SUPFAM" id="SSF50978">
    <property type="entry name" value="WD40 repeat-like"/>
    <property type="match status" value="1"/>
</dbReference>
<organism evidence="5 6">
    <name type="scientific">Hermanssonia centrifuga</name>
    <dbReference type="NCBI Taxonomy" id="98765"/>
    <lineage>
        <taxon>Eukaryota</taxon>
        <taxon>Fungi</taxon>
        <taxon>Dikarya</taxon>
        <taxon>Basidiomycota</taxon>
        <taxon>Agaricomycotina</taxon>
        <taxon>Agaricomycetes</taxon>
        <taxon>Polyporales</taxon>
        <taxon>Meruliaceae</taxon>
        <taxon>Hermanssonia</taxon>
    </lineage>
</organism>
<comment type="caution">
    <text evidence="5">The sequence shown here is derived from an EMBL/GenBank/DDBJ whole genome shotgun (WGS) entry which is preliminary data.</text>
</comment>
<dbReference type="OrthoDB" id="10263272at2759"/>
<evidence type="ECO:0000256" key="4">
    <source>
        <dbReference type="SAM" id="MobiDB-lite"/>
    </source>
</evidence>
<gene>
    <name evidence="5" type="ORF">PHLCEN_2v6255</name>
</gene>
<evidence type="ECO:0000256" key="2">
    <source>
        <dbReference type="ARBA" id="ARBA00022737"/>
    </source>
</evidence>
<dbReference type="AlphaFoldDB" id="A0A2R6NZX5"/>
<keyword evidence="1 3" id="KW-0853">WD repeat</keyword>
<dbReference type="InterPro" id="IPR001680">
    <property type="entry name" value="WD40_rpt"/>
</dbReference>
<dbReference type="EMBL" id="MLYV02000606">
    <property type="protein sequence ID" value="PSR81824.1"/>
    <property type="molecule type" value="Genomic_DNA"/>
</dbReference>
<feature type="region of interest" description="Disordered" evidence="4">
    <location>
        <begin position="1"/>
        <end position="24"/>
    </location>
</feature>
<dbReference type="SMART" id="SM00320">
    <property type="entry name" value="WD40"/>
    <property type="match status" value="5"/>
</dbReference>
<dbReference type="PANTHER" id="PTHR19918">
    <property type="entry name" value="CELL DIVISION CYCLE 20 CDC20 FIZZY -RELATED"/>
    <property type="match status" value="1"/>
</dbReference>
<sequence length="403" mass="44138">MHSIRSSSPAIGHTPFSTNIKPPAISAQNHMNATKTMIDFSLAPGVDAVRTWPVSWSSQNIIVFGRGNRVYYKNLQTTTDEIKQLCKVRECSGDLRLLECGGKDMPNIVASCAAQGYVQLWDITTKKTVSQWTTPGGVHSMKWNGPVLTIGGPRGTIKHYDTRISPQAKMKEQAKRVTRHQAPICSLSWNSQGKLLASGDETGLIYCWDTRQNAPLDVGELIQRRRKMQHNGPVHALAWCPWKPELLASGDSAADKSGTIRLWSVNSSSSTNNGYPDKVELDAPITSLHFSPHCKELLSTHGLGKTTPVPQGHDPETLTTIERDPIPSKYSNSAVVHSWPSMRHVVTKSMGTGNVVGSLLSPNGCKVVFAVPEEGKLKVWDVWGKPGGLKRQPSALSIEGRIR</sequence>
<dbReference type="InterPro" id="IPR015943">
    <property type="entry name" value="WD40/YVTN_repeat-like_dom_sf"/>
</dbReference>
<dbReference type="InterPro" id="IPR036322">
    <property type="entry name" value="WD40_repeat_dom_sf"/>
</dbReference>
<evidence type="ECO:0000256" key="1">
    <source>
        <dbReference type="ARBA" id="ARBA00022574"/>
    </source>
</evidence>
<dbReference type="Gene3D" id="2.130.10.10">
    <property type="entry name" value="YVTN repeat-like/Quinoprotein amine dehydrogenase"/>
    <property type="match status" value="1"/>
</dbReference>
<dbReference type="GO" id="GO:0010997">
    <property type="term" value="F:anaphase-promoting complex binding"/>
    <property type="evidence" value="ECO:0007669"/>
    <property type="project" value="InterPro"/>
</dbReference>
<feature type="compositionally biased region" description="Basic and acidic residues" evidence="4">
    <location>
        <begin position="313"/>
        <end position="324"/>
    </location>
</feature>
<evidence type="ECO:0000256" key="3">
    <source>
        <dbReference type="PROSITE-ProRule" id="PRU00221"/>
    </source>
</evidence>
<feature type="repeat" description="WD" evidence="3">
    <location>
        <begin position="177"/>
        <end position="218"/>
    </location>
</feature>
<dbReference type="InterPro" id="IPR033010">
    <property type="entry name" value="Cdc20/Fizzy"/>
</dbReference>
<proteinExistence type="predicted"/>